<protein>
    <recommendedName>
        <fullName evidence="3">DUF4062 domain-containing protein</fullName>
    </recommendedName>
</protein>
<comment type="caution">
    <text evidence="1">The sequence shown here is derived from an EMBL/GenBank/DDBJ whole genome shotgun (WGS) entry which is preliminary data.</text>
</comment>
<keyword evidence="2" id="KW-1185">Reference proteome</keyword>
<proteinExistence type="predicted"/>
<sequence>MSFRAEVLRVLIASPSDVNQERNEIEEVIFMWNSRFAEELETILLPGRWEEDVVPTYRGSDPQQIINEQLVNKCDILIGVFWTKLGTPTMTHSSGTLEEVSIFIEKGKEVMLYFVDKAVQRNADFSQLAKVDEFKKEYGYKGIYSAYDRQKIIDHLYKKVMQYKKKRADEQENVPTGNSGHDIVEPLKDLLESGKLTSNEILLLAYTLDTGNRQFGYRWMANQTLPSIQAWEKRNYLGGSDLSDAYNEVVLNLAERGLLEVKETTSYSNVRLYVMPLVIYDQLRTLSDVHKGKLRKVVDEALFPFGLD</sequence>
<dbReference type="EMBL" id="JBHLVF010000032">
    <property type="protein sequence ID" value="MFC0393305.1"/>
    <property type="molecule type" value="Genomic_DNA"/>
</dbReference>
<gene>
    <name evidence="1" type="ORF">ACFFJ8_18230</name>
</gene>
<accession>A0ABV6JBM8</accession>
<evidence type="ECO:0000313" key="1">
    <source>
        <dbReference type="EMBL" id="MFC0393305.1"/>
    </source>
</evidence>
<organism evidence="1 2">
    <name type="scientific">Paenibacillus mendelii</name>
    <dbReference type="NCBI Taxonomy" id="206163"/>
    <lineage>
        <taxon>Bacteria</taxon>
        <taxon>Bacillati</taxon>
        <taxon>Bacillota</taxon>
        <taxon>Bacilli</taxon>
        <taxon>Bacillales</taxon>
        <taxon>Paenibacillaceae</taxon>
        <taxon>Paenibacillus</taxon>
    </lineage>
</organism>
<evidence type="ECO:0008006" key="3">
    <source>
        <dbReference type="Google" id="ProtNLM"/>
    </source>
</evidence>
<name>A0ABV6JBM8_9BACL</name>
<reference evidence="1 2" key="1">
    <citation type="submission" date="2024-09" db="EMBL/GenBank/DDBJ databases">
        <authorList>
            <person name="Sun Q."/>
            <person name="Mori K."/>
        </authorList>
    </citation>
    <scope>NUCLEOTIDE SEQUENCE [LARGE SCALE GENOMIC DNA]</scope>
    <source>
        <strain evidence="1 2">CCM 4839</strain>
    </source>
</reference>
<evidence type="ECO:0000313" key="2">
    <source>
        <dbReference type="Proteomes" id="UP001589818"/>
    </source>
</evidence>
<dbReference type="Proteomes" id="UP001589818">
    <property type="component" value="Unassembled WGS sequence"/>
</dbReference>
<dbReference type="RefSeq" id="WP_204822097.1">
    <property type="nucleotide sequence ID" value="NZ_JANHOF010000029.1"/>
</dbReference>